<dbReference type="Gene3D" id="2.80.10.50">
    <property type="match status" value="2"/>
</dbReference>
<protein>
    <submittedName>
        <fullName evidence="4">Ricin-type beta-trefoil lectin domain protein</fullName>
    </submittedName>
</protein>
<dbReference type="PANTHER" id="PTHR10963:SF55">
    <property type="entry name" value="GLYCOSIDE HYDROLASE FAMILY 16 PROTEIN"/>
    <property type="match status" value="1"/>
</dbReference>
<organism evidence="4 5">
    <name type="scientific">Actinacidiphila polyblastidii</name>
    <dbReference type="NCBI Taxonomy" id="3110430"/>
    <lineage>
        <taxon>Bacteria</taxon>
        <taxon>Bacillati</taxon>
        <taxon>Actinomycetota</taxon>
        <taxon>Actinomycetes</taxon>
        <taxon>Kitasatosporales</taxon>
        <taxon>Streptomycetaceae</taxon>
        <taxon>Actinacidiphila</taxon>
    </lineage>
</organism>
<dbReference type="CDD" id="cd02182">
    <property type="entry name" value="GH16_Strep_laminarinase_like"/>
    <property type="match status" value="1"/>
</dbReference>
<reference evidence="4 5" key="1">
    <citation type="submission" date="2023-12" db="EMBL/GenBank/DDBJ databases">
        <title>Streptomyces sp. V4-01.</title>
        <authorList>
            <person name="Somphong A."/>
            <person name="Phongsopitanun W."/>
        </authorList>
    </citation>
    <scope>NUCLEOTIDE SEQUENCE [LARGE SCALE GENOMIC DNA]</scope>
    <source>
        <strain evidence="4 5">V4-01</strain>
    </source>
</reference>
<gene>
    <name evidence="4" type="ORF">V2S66_01145</name>
</gene>
<evidence type="ECO:0000313" key="5">
    <source>
        <dbReference type="Proteomes" id="UP001344658"/>
    </source>
</evidence>
<keyword evidence="2" id="KW-0732">Signal</keyword>
<dbReference type="PROSITE" id="PS51762">
    <property type="entry name" value="GH16_2"/>
    <property type="match status" value="1"/>
</dbReference>
<dbReference type="Gene3D" id="2.60.120.200">
    <property type="match status" value="1"/>
</dbReference>
<sequence>MPSPTPRIRRLARRLAAALSLAALCVLAAFSTGAPAASAVTVPAPPSGWTTVFSDDFAGGSGSAPNTSKWTYDTGPGSNFGTGEIETMTNSTANVHLDGNGHLAITALGSGSNWTSGRIHTPTAVAGAPAGGKLQVTASIQQPSPANGLGYWPAFWMLGQGQWPENGEIDIMEDVNALSQVAGTIHCGTSPGGVCNEGNGIGSGLRACSGCQSGYHTYSMILDRTNTSNESITFYLDGSAYFSVTEGQVGAATWQQAYDHNLMIIFDLAMGGGFPNGVCGCTSPGSGTTSGGTMSVGYVAAYTTTGGGGTTPPPANGSAITGYGGLCLDDRAASTANYNPVQVYTCNGTAAQQWTVVQAGSTLHVLGKCLDVNAGGTANGTAVDLYDCNGTGSQVFIPRSDGSLYNPQSNKCLDDTGWSTTPGTQTEIWDCTGGANQKWALPH</sequence>
<dbReference type="RefSeq" id="WP_330792396.1">
    <property type="nucleotide sequence ID" value="NZ_JAZEWV010000001.1"/>
</dbReference>
<dbReference type="Proteomes" id="UP001344658">
    <property type="component" value="Unassembled WGS sequence"/>
</dbReference>
<dbReference type="InterPro" id="IPR035992">
    <property type="entry name" value="Ricin_B-like_lectins"/>
</dbReference>
<dbReference type="SMART" id="SM00458">
    <property type="entry name" value="RICIN"/>
    <property type="match status" value="1"/>
</dbReference>
<evidence type="ECO:0000256" key="1">
    <source>
        <dbReference type="ARBA" id="ARBA00006865"/>
    </source>
</evidence>
<dbReference type="CDD" id="cd23451">
    <property type="entry name" value="beta-trefoil_Ricin_laminarinase"/>
    <property type="match status" value="1"/>
</dbReference>
<dbReference type="InterPro" id="IPR013320">
    <property type="entry name" value="ConA-like_dom_sf"/>
</dbReference>
<feature type="chain" id="PRO_5046159253" evidence="2">
    <location>
        <begin position="37"/>
        <end position="443"/>
    </location>
</feature>
<evidence type="ECO:0000256" key="2">
    <source>
        <dbReference type="SAM" id="SignalP"/>
    </source>
</evidence>
<dbReference type="Pfam" id="PF00652">
    <property type="entry name" value="Ricin_B_lectin"/>
    <property type="match status" value="1"/>
</dbReference>
<dbReference type="InterPro" id="IPR000757">
    <property type="entry name" value="Beta-glucanase-like"/>
</dbReference>
<accession>A0ABU7P447</accession>
<dbReference type="PANTHER" id="PTHR10963">
    <property type="entry name" value="GLYCOSYL HYDROLASE-RELATED"/>
    <property type="match status" value="1"/>
</dbReference>
<dbReference type="EMBL" id="JAZEWV010000001">
    <property type="protein sequence ID" value="MEE4540573.1"/>
    <property type="molecule type" value="Genomic_DNA"/>
</dbReference>
<comment type="caution">
    <text evidence="4">The sequence shown here is derived from an EMBL/GenBank/DDBJ whole genome shotgun (WGS) entry which is preliminary data.</text>
</comment>
<feature type="signal peptide" evidence="2">
    <location>
        <begin position="1"/>
        <end position="36"/>
    </location>
</feature>
<dbReference type="SUPFAM" id="SSF49899">
    <property type="entry name" value="Concanavalin A-like lectins/glucanases"/>
    <property type="match status" value="1"/>
</dbReference>
<keyword evidence="5" id="KW-1185">Reference proteome</keyword>
<dbReference type="PROSITE" id="PS50231">
    <property type="entry name" value="RICIN_B_LECTIN"/>
    <property type="match status" value="1"/>
</dbReference>
<dbReference type="InterPro" id="IPR050546">
    <property type="entry name" value="Glycosyl_Hydrlase_16"/>
</dbReference>
<comment type="similarity">
    <text evidence="1">Belongs to the glycosyl hydrolase 16 family.</text>
</comment>
<feature type="domain" description="GH16" evidence="3">
    <location>
        <begin position="35"/>
        <end position="307"/>
    </location>
</feature>
<dbReference type="InterPro" id="IPR000772">
    <property type="entry name" value="Ricin_B_lectin"/>
</dbReference>
<evidence type="ECO:0000259" key="3">
    <source>
        <dbReference type="PROSITE" id="PS51762"/>
    </source>
</evidence>
<name>A0ABU7P447_9ACTN</name>
<proteinExistence type="inferred from homology"/>
<dbReference type="Pfam" id="PF26113">
    <property type="entry name" value="GH16_XgeA"/>
    <property type="match status" value="1"/>
</dbReference>
<dbReference type="SUPFAM" id="SSF50370">
    <property type="entry name" value="Ricin B-like lectins"/>
    <property type="match status" value="1"/>
</dbReference>
<evidence type="ECO:0000313" key="4">
    <source>
        <dbReference type="EMBL" id="MEE4540573.1"/>
    </source>
</evidence>